<dbReference type="AlphaFoldDB" id="A0A915ID40"/>
<accession>A0A915ID40</accession>
<keyword evidence="3" id="KW-1185">Reference proteome</keyword>
<dbReference type="PANTHER" id="PTHR11361:SF20">
    <property type="entry name" value="MUTS PROTEIN HOMOLOG 5"/>
    <property type="match status" value="1"/>
</dbReference>
<dbReference type="InterPro" id="IPR007696">
    <property type="entry name" value="DNA_mismatch_repair_MutS_core"/>
</dbReference>
<dbReference type="GO" id="GO:0140664">
    <property type="term" value="F:ATP-dependent DNA damage sensor activity"/>
    <property type="evidence" value="ECO:0007669"/>
    <property type="project" value="InterPro"/>
</dbReference>
<comment type="similarity">
    <text evidence="1">Belongs to the DNA mismatch repair MutS family.</text>
</comment>
<dbReference type="Gene3D" id="3.40.50.300">
    <property type="entry name" value="P-loop containing nucleotide triphosphate hydrolases"/>
    <property type="match status" value="1"/>
</dbReference>
<dbReference type="InterPro" id="IPR027417">
    <property type="entry name" value="P-loop_NTPase"/>
</dbReference>
<dbReference type="InterPro" id="IPR045076">
    <property type="entry name" value="MutS"/>
</dbReference>
<dbReference type="GO" id="GO:0005524">
    <property type="term" value="F:ATP binding"/>
    <property type="evidence" value="ECO:0007669"/>
    <property type="project" value="InterPro"/>
</dbReference>
<dbReference type="Gene3D" id="1.10.1420.10">
    <property type="match status" value="1"/>
</dbReference>
<dbReference type="GO" id="GO:0030983">
    <property type="term" value="F:mismatched DNA binding"/>
    <property type="evidence" value="ECO:0007669"/>
    <property type="project" value="InterPro"/>
</dbReference>
<dbReference type="SMART" id="SM00533">
    <property type="entry name" value="MUTSd"/>
    <property type="match status" value="1"/>
</dbReference>
<dbReference type="PANTHER" id="PTHR11361">
    <property type="entry name" value="DNA MISMATCH REPAIR PROTEIN MUTS FAMILY MEMBER"/>
    <property type="match status" value="1"/>
</dbReference>
<evidence type="ECO:0000256" key="1">
    <source>
        <dbReference type="ARBA" id="ARBA00006271"/>
    </source>
</evidence>
<evidence type="ECO:0000259" key="2">
    <source>
        <dbReference type="SMART" id="SM00533"/>
    </source>
</evidence>
<dbReference type="GO" id="GO:0005634">
    <property type="term" value="C:nucleus"/>
    <property type="evidence" value="ECO:0007669"/>
    <property type="project" value="TreeGrafter"/>
</dbReference>
<dbReference type="InterPro" id="IPR017261">
    <property type="entry name" value="DNA_mismatch_repair_MutS/MSH"/>
</dbReference>
<dbReference type="OMA" id="MEHEATF"/>
<dbReference type="InterPro" id="IPR036187">
    <property type="entry name" value="DNA_mismatch_repair_MutS_sf"/>
</dbReference>
<feature type="domain" description="DNA mismatch repair protein MutS core" evidence="2">
    <location>
        <begin position="241"/>
        <end position="587"/>
    </location>
</feature>
<sequence length="632" mass="72149">MARNFRFPTASAHAKFVHDVKANLTQRTNRIDDEIDEPINENISICLSLCFTGNKLGACYFDDETQKLHLLEDCDQNLENCYFVESCKNIAFVFFDKENGNHEGSGDDESTTLTEDETNSFKPKLVLLHSKAFEIQNSKLAINDLFARNADENIGDIEKRLKANFTINFDCVNLVRSLGALIKYRNLTNILECRTDQQSDEDSQSNRNKIVIVDQTTLLALQIFCPRFHPSLYKYGQGGSKEGLTLCNRCCSNPGSRELKKWFHRPYFDKTVLDKRLETISFLSDDTNAELLQAMRKSLKSIKYITRILIRMQLMQASVANWFTLYKTIYHCLHLSELIALRQNKPRLFTDFEKYFNGKLRQVAYLMGRIIDFDTMHTEGRFCVREEVDNELDERKRVYRDLSGVMNDFVRQEVSTLPVSFAQCCMVYIPIVGYLLMVPLDDALSSRKFGSTVNPINGETSNSDENGIRLNLSASDLEKPGLEFIFTSDGYAYYKSAGCHQLDEEYGDIKLSIVDRETTIMIRLQNVILESATTLLDAVNFKAIKYDLISLALTAREFNWVRPNIIENEESDEIFIENGRHPLMELCTAQFVPNSTHSGFSQTGTSAKVHLLTGPNASGKSIYLKQLVDLTV</sequence>
<protein>
    <submittedName>
        <fullName evidence="4">DNA mismatch repair protein MutS core domain-containing protein</fullName>
    </submittedName>
</protein>
<dbReference type="Proteomes" id="UP000887565">
    <property type="component" value="Unplaced"/>
</dbReference>
<dbReference type="WBParaSite" id="nRc.2.0.1.t11812-RA">
    <property type="protein sequence ID" value="nRc.2.0.1.t11812-RA"/>
    <property type="gene ID" value="nRc.2.0.1.g11812"/>
</dbReference>
<proteinExistence type="inferred from homology"/>
<organism evidence="3 4">
    <name type="scientific">Romanomermis culicivorax</name>
    <name type="common">Nematode worm</name>
    <dbReference type="NCBI Taxonomy" id="13658"/>
    <lineage>
        <taxon>Eukaryota</taxon>
        <taxon>Metazoa</taxon>
        <taxon>Ecdysozoa</taxon>
        <taxon>Nematoda</taxon>
        <taxon>Enoplea</taxon>
        <taxon>Dorylaimia</taxon>
        <taxon>Mermithida</taxon>
        <taxon>Mermithoidea</taxon>
        <taxon>Mermithidae</taxon>
        <taxon>Romanomermis</taxon>
    </lineage>
</organism>
<dbReference type="GO" id="GO:0006298">
    <property type="term" value="P:mismatch repair"/>
    <property type="evidence" value="ECO:0007669"/>
    <property type="project" value="InterPro"/>
</dbReference>
<reference evidence="4" key="1">
    <citation type="submission" date="2022-11" db="UniProtKB">
        <authorList>
            <consortium name="WormBaseParasite"/>
        </authorList>
    </citation>
    <scope>IDENTIFICATION</scope>
</reference>
<dbReference type="Pfam" id="PF05192">
    <property type="entry name" value="MutS_III"/>
    <property type="match status" value="1"/>
</dbReference>
<evidence type="ECO:0000313" key="4">
    <source>
        <dbReference type="WBParaSite" id="nRc.2.0.1.t11812-RA"/>
    </source>
</evidence>
<evidence type="ECO:0000313" key="3">
    <source>
        <dbReference type="Proteomes" id="UP000887565"/>
    </source>
</evidence>
<dbReference type="SUPFAM" id="SSF52540">
    <property type="entry name" value="P-loop containing nucleoside triphosphate hydrolases"/>
    <property type="match status" value="1"/>
</dbReference>
<dbReference type="PIRSF" id="PIRSF037677">
    <property type="entry name" value="DNA_mis_repair_Msh6"/>
    <property type="match status" value="1"/>
</dbReference>
<dbReference type="SUPFAM" id="SSF48334">
    <property type="entry name" value="DNA repair protein MutS, domain III"/>
    <property type="match status" value="1"/>
</dbReference>
<dbReference type="GO" id="GO:0051026">
    <property type="term" value="P:chiasma assembly"/>
    <property type="evidence" value="ECO:0007669"/>
    <property type="project" value="TreeGrafter"/>
</dbReference>
<name>A0A915ID40_ROMCU</name>